<protein>
    <submittedName>
        <fullName evidence="2">Uncharacterized protein</fullName>
    </submittedName>
</protein>
<name>A0A2P2BY16_9ZZZZ</name>
<accession>A0A2P2BY16</accession>
<proteinExistence type="predicted"/>
<sequence>MATAHPGVVDPEVGLGAAADHQAGRVERVVGAVDLEQGTGPSHLGVGGVVGDLGDGLAAHPEPAGGEVVGGLEDDVDRAREHIALVVGVVAQGVGELFGHRAVVGAEPLEVALAELHVEAVGHQAPVAAQDLRVVVDLALERGRDLDGLDRAAEGACEDAGDHLLELVLESLQAAHDASLRSRWSSLSRPRPSPSRGPPGSVDRIGVAQFGFRCRAGITFAGFTREWRNRQTRTVQVRVSERTWGFNSPLAHNSPRSSDLGLRPFRGNLLTYGVARE</sequence>
<evidence type="ECO:0000256" key="1">
    <source>
        <dbReference type="SAM" id="MobiDB-lite"/>
    </source>
</evidence>
<organism evidence="2">
    <name type="scientific">metagenome</name>
    <dbReference type="NCBI Taxonomy" id="256318"/>
    <lineage>
        <taxon>unclassified sequences</taxon>
        <taxon>metagenomes</taxon>
    </lineage>
</organism>
<evidence type="ECO:0000313" key="2">
    <source>
        <dbReference type="EMBL" id="CUR54634.1"/>
    </source>
</evidence>
<reference evidence="2" key="1">
    <citation type="submission" date="2015-08" db="EMBL/GenBank/DDBJ databases">
        <authorList>
            <person name="Babu N.S."/>
            <person name="Beckwith C.J."/>
            <person name="Beseler K.G."/>
            <person name="Brison A."/>
            <person name="Carone J.V."/>
            <person name="Caskin T.P."/>
            <person name="Diamond M."/>
            <person name="Durham M.E."/>
            <person name="Foxe J.M."/>
            <person name="Go M."/>
            <person name="Henderson B.A."/>
            <person name="Jones I.B."/>
            <person name="McGettigan J.A."/>
            <person name="Micheletti S.J."/>
            <person name="Nasrallah M.E."/>
            <person name="Ortiz D."/>
            <person name="Piller C.R."/>
            <person name="Privatt S.R."/>
            <person name="Schneider S.L."/>
            <person name="Sharp S."/>
            <person name="Smith T.C."/>
            <person name="Stanton J.D."/>
            <person name="Ullery H.E."/>
            <person name="Wilson R.J."/>
            <person name="Serrano M.G."/>
            <person name="Buck G."/>
            <person name="Lee V."/>
            <person name="Wang Y."/>
            <person name="Carvalho R."/>
            <person name="Voegtly L."/>
            <person name="Shi R."/>
            <person name="Duckworth R."/>
            <person name="Johnson A."/>
            <person name="Loviza R."/>
            <person name="Walstead R."/>
            <person name="Shah Z."/>
            <person name="Kiflezghi M."/>
            <person name="Wade K."/>
            <person name="Ball S.L."/>
            <person name="Bradley K.W."/>
            <person name="Asai D.J."/>
            <person name="Bowman C.A."/>
            <person name="Russell D.A."/>
            <person name="Pope W.H."/>
            <person name="Jacobs-Sera D."/>
            <person name="Hendrix R.W."/>
            <person name="Hatfull G.F."/>
        </authorList>
    </citation>
    <scope>NUCLEOTIDE SEQUENCE</scope>
</reference>
<gene>
    <name evidence="2" type="ORF">NOCA2200024</name>
</gene>
<dbReference type="EMBL" id="CZKA01000013">
    <property type="protein sequence ID" value="CUR54634.1"/>
    <property type="molecule type" value="Genomic_DNA"/>
</dbReference>
<dbReference type="AlphaFoldDB" id="A0A2P2BY16"/>
<feature type="region of interest" description="Disordered" evidence="1">
    <location>
        <begin position="183"/>
        <end position="203"/>
    </location>
</feature>